<evidence type="ECO:0000256" key="5">
    <source>
        <dbReference type="SAM" id="Phobius"/>
    </source>
</evidence>
<dbReference type="InterPro" id="IPR044880">
    <property type="entry name" value="NCX_ion-bd_dom_sf"/>
</dbReference>
<feature type="transmembrane region" description="Helical" evidence="5">
    <location>
        <begin position="371"/>
        <end position="390"/>
    </location>
</feature>
<evidence type="ECO:0000256" key="1">
    <source>
        <dbReference type="ARBA" id="ARBA00004141"/>
    </source>
</evidence>
<feature type="transmembrane region" description="Helical" evidence="5">
    <location>
        <begin position="168"/>
        <end position="186"/>
    </location>
</feature>
<protein>
    <recommendedName>
        <fullName evidence="6">Sodium/calcium exchanger membrane region domain-containing protein</fullName>
    </recommendedName>
</protein>
<dbReference type="InterPro" id="IPR004837">
    <property type="entry name" value="NaCa_Exmemb"/>
</dbReference>
<evidence type="ECO:0000259" key="6">
    <source>
        <dbReference type="Pfam" id="PF01699"/>
    </source>
</evidence>
<feature type="transmembrane region" description="Helical" evidence="5">
    <location>
        <begin position="143"/>
        <end position="162"/>
    </location>
</feature>
<feature type="domain" description="Sodium/calcium exchanger membrane region" evidence="6">
    <location>
        <begin position="43"/>
        <end position="169"/>
    </location>
</feature>
<evidence type="ECO:0000313" key="7">
    <source>
        <dbReference type="EMBL" id="KST69303.1"/>
    </source>
</evidence>
<feature type="transmembrane region" description="Helical" evidence="5">
    <location>
        <begin position="344"/>
        <end position="364"/>
    </location>
</feature>
<dbReference type="GO" id="GO:0055085">
    <property type="term" value="P:transmembrane transport"/>
    <property type="evidence" value="ECO:0007669"/>
    <property type="project" value="InterPro"/>
</dbReference>
<feature type="transmembrane region" description="Helical" evidence="5">
    <location>
        <begin position="259"/>
        <end position="281"/>
    </location>
</feature>
<sequence>MEFMKDKLMKGGLFSLCVFYLYPGLEQIHIPYGIKQSLFLLLLSSIGMFLSGNFIEGEAKLLFQNKSFLTIALTIGSSGPEIMTCIISGLKNESHIGLGMVIGSASVNAAYAFTMLIIAWNVLRKKDEKLFIDPSQQSVQSRLYLCLFMLGLALTTFLTLFAIEKNNWLIFLLITISELFLVYRIYNWSSLPPINKYGDDALLDEDDENMNQSLRYFSPQWFFSLTIFCTAFVLLILSSESMVENLKFFAIAIKVPEFLVSYILGAFGSSVPEFILGWIIVREAITNIQEFPKKGSAQLRIAIYGIFVLSFGSNAVDLSAALAVQTISTTIQTFSSTIIMNVDIILGCVVASILTIIAAVVLSIPKKEKLIVVLSSSAVSLYIISSFFSFF</sequence>
<dbReference type="EMBL" id="LMTZ01000027">
    <property type="protein sequence ID" value="KST69303.1"/>
    <property type="molecule type" value="Genomic_DNA"/>
</dbReference>
<proteinExistence type="predicted"/>
<name>A0A0V7ZXM5_9CYAN</name>
<feature type="transmembrane region" description="Helical" evidence="5">
    <location>
        <begin position="96"/>
        <end position="123"/>
    </location>
</feature>
<reference evidence="8 9" key="1">
    <citation type="journal article" date="2015" name="Genome Announc.">
        <title>Draft Genome of the Euendolithic (true boring) Cyanobacterium Mastigocoleus testarum strain BC008.</title>
        <authorList>
            <person name="Guida B.S."/>
            <person name="Garcia-Pichel F."/>
        </authorList>
    </citation>
    <scope>NUCLEOTIDE SEQUENCE [LARGE SCALE GENOMIC DNA]</scope>
    <source>
        <strain evidence="8 9">BC008</strain>
    </source>
</reference>
<evidence type="ECO:0000256" key="3">
    <source>
        <dbReference type="ARBA" id="ARBA00022989"/>
    </source>
</evidence>
<keyword evidence="9" id="KW-1185">Reference proteome</keyword>
<evidence type="ECO:0000313" key="8">
    <source>
        <dbReference type="EMBL" id="KST69349.1"/>
    </source>
</evidence>
<dbReference type="GO" id="GO:0016020">
    <property type="term" value="C:membrane"/>
    <property type="evidence" value="ECO:0007669"/>
    <property type="project" value="UniProtKB-SubCell"/>
</dbReference>
<dbReference type="Pfam" id="PF01699">
    <property type="entry name" value="Na_Ca_ex"/>
    <property type="match status" value="1"/>
</dbReference>
<feature type="transmembrane region" description="Helical" evidence="5">
    <location>
        <begin position="221"/>
        <end position="239"/>
    </location>
</feature>
<dbReference type="EMBL" id="LMTZ01000026">
    <property type="protein sequence ID" value="KST69349.1"/>
    <property type="molecule type" value="Genomic_DNA"/>
</dbReference>
<comment type="caution">
    <text evidence="8">The sequence shown here is derived from an EMBL/GenBank/DDBJ whole genome shotgun (WGS) entry which is preliminary data.</text>
</comment>
<evidence type="ECO:0000256" key="4">
    <source>
        <dbReference type="ARBA" id="ARBA00023136"/>
    </source>
</evidence>
<keyword evidence="4 5" id="KW-0472">Membrane</keyword>
<feature type="transmembrane region" description="Helical" evidence="5">
    <location>
        <begin position="37"/>
        <end position="55"/>
    </location>
</feature>
<dbReference type="Proteomes" id="UP000053372">
    <property type="component" value="Unassembled WGS sequence"/>
</dbReference>
<gene>
    <name evidence="7" type="ORF">BC008_03700</name>
    <name evidence="8" type="ORF">BC008_03940</name>
</gene>
<comment type="subcellular location">
    <subcellularLocation>
        <location evidence="1">Membrane</location>
        <topology evidence="1">Multi-pass membrane protein</topology>
    </subcellularLocation>
</comment>
<feature type="transmembrane region" description="Helical" evidence="5">
    <location>
        <begin position="301"/>
        <end position="324"/>
    </location>
</feature>
<feature type="transmembrane region" description="Helical" evidence="5">
    <location>
        <begin position="67"/>
        <end position="90"/>
    </location>
</feature>
<organism evidence="8 9">
    <name type="scientific">Mastigocoleus testarum BC008</name>
    <dbReference type="NCBI Taxonomy" id="371196"/>
    <lineage>
        <taxon>Bacteria</taxon>
        <taxon>Bacillati</taxon>
        <taxon>Cyanobacteriota</taxon>
        <taxon>Cyanophyceae</taxon>
        <taxon>Nostocales</taxon>
        <taxon>Hapalosiphonaceae</taxon>
        <taxon>Mastigocoleus</taxon>
    </lineage>
</organism>
<evidence type="ECO:0000313" key="9">
    <source>
        <dbReference type="Proteomes" id="UP000053372"/>
    </source>
</evidence>
<dbReference type="Gene3D" id="1.20.1420.30">
    <property type="entry name" value="NCX, central ion-binding region"/>
    <property type="match status" value="1"/>
</dbReference>
<keyword evidence="2 5" id="KW-0812">Transmembrane</keyword>
<dbReference type="AlphaFoldDB" id="A0A0V7ZXM5"/>
<accession>A0A0V7ZXM5</accession>
<evidence type="ECO:0000256" key="2">
    <source>
        <dbReference type="ARBA" id="ARBA00022692"/>
    </source>
</evidence>
<keyword evidence="3 5" id="KW-1133">Transmembrane helix</keyword>